<accession>A0AAE1RVM6</accession>
<protein>
    <submittedName>
        <fullName evidence="1">Uncharacterized protein</fullName>
    </submittedName>
</protein>
<sequence length="108" mass="12160">MGVATLDMRLHYTAALGYGRRVARRAPALPHVDLSHIIDIPFSMIISRGYFKSLTTCLCPCITSGEIADIVSEGRTCKTNKYDGQKILSDKAMLLLYSRSRHLRFKKQ</sequence>
<dbReference type="AlphaFoldDB" id="A0AAE1RVM6"/>
<evidence type="ECO:0000313" key="2">
    <source>
        <dbReference type="Proteomes" id="UP001291623"/>
    </source>
</evidence>
<dbReference type="EMBL" id="JAVYJV010000012">
    <property type="protein sequence ID" value="KAK4357846.1"/>
    <property type="molecule type" value="Genomic_DNA"/>
</dbReference>
<reference evidence="1" key="1">
    <citation type="submission" date="2023-12" db="EMBL/GenBank/DDBJ databases">
        <title>Genome assembly of Anisodus tanguticus.</title>
        <authorList>
            <person name="Wang Y.-J."/>
        </authorList>
    </citation>
    <scope>NUCLEOTIDE SEQUENCE</scope>
    <source>
        <strain evidence="1">KB-2021</strain>
        <tissue evidence="1">Leaf</tissue>
    </source>
</reference>
<keyword evidence="2" id="KW-1185">Reference proteome</keyword>
<organism evidence="1 2">
    <name type="scientific">Anisodus tanguticus</name>
    <dbReference type="NCBI Taxonomy" id="243964"/>
    <lineage>
        <taxon>Eukaryota</taxon>
        <taxon>Viridiplantae</taxon>
        <taxon>Streptophyta</taxon>
        <taxon>Embryophyta</taxon>
        <taxon>Tracheophyta</taxon>
        <taxon>Spermatophyta</taxon>
        <taxon>Magnoliopsida</taxon>
        <taxon>eudicotyledons</taxon>
        <taxon>Gunneridae</taxon>
        <taxon>Pentapetalae</taxon>
        <taxon>asterids</taxon>
        <taxon>lamiids</taxon>
        <taxon>Solanales</taxon>
        <taxon>Solanaceae</taxon>
        <taxon>Solanoideae</taxon>
        <taxon>Hyoscyameae</taxon>
        <taxon>Anisodus</taxon>
    </lineage>
</organism>
<name>A0AAE1RVM6_9SOLA</name>
<gene>
    <name evidence="1" type="ORF">RND71_023456</name>
</gene>
<comment type="caution">
    <text evidence="1">The sequence shown here is derived from an EMBL/GenBank/DDBJ whole genome shotgun (WGS) entry which is preliminary data.</text>
</comment>
<proteinExistence type="predicted"/>
<dbReference type="Proteomes" id="UP001291623">
    <property type="component" value="Unassembled WGS sequence"/>
</dbReference>
<evidence type="ECO:0000313" key="1">
    <source>
        <dbReference type="EMBL" id="KAK4357846.1"/>
    </source>
</evidence>